<proteinExistence type="inferred from homology"/>
<evidence type="ECO:0000313" key="11">
    <source>
        <dbReference type="Proteomes" id="UP001382455"/>
    </source>
</evidence>
<keyword evidence="6 7" id="KW-0472">Membrane</keyword>
<evidence type="ECO:0000256" key="5">
    <source>
        <dbReference type="ARBA" id="ARBA00022989"/>
    </source>
</evidence>
<keyword evidence="3" id="KW-1003">Cell membrane</keyword>
<name>A0ABU8EPU3_9GAMM</name>
<comment type="caution">
    <text evidence="10">The sequence shown here is derived from an EMBL/GenBank/DDBJ whole genome shotgun (WGS) entry which is preliminary data.</text>
</comment>
<evidence type="ECO:0000256" key="7">
    <source>
        <dbReference type="PROSITE-ProRule" id="PRU00473"/>
    </source>
</evidence>
<dbReference type="PROSITE" id="PS51123">
    <property type="entry name" value="OMPA_2"/>
    <property type="match status" value="1"/>
</dbReference>
<keyword evidence="10" id="KW-0282">Flagellum</keyword>
<dbReference type="RefSeq" id="WP_138631882.1">
    <property type="nucleotide sequence ID" value="NZ_JBAWKS010000001.1"/>
</dbReference>
<dbReference type="InterPro" id="IPR006665">
    <property type="entry name" value="OmpA-like"/>
</dbReference>
<feature type="transmembrane region" description="Helical" evidence="8">
    <location>
        <begin position="20"/>
        <end position="43"/>
    </location>
</feature>
<dbReference type="InterPro" id="IPR036737">
    <property type="entry name" value="OmpA-like_sf"/>
</dbReference>
<dbReference type="EMBL" id="JBAWKS010000001">
    <property type="protein sequence ID" value="MEI4548990.1"/>
    <property type="molecule type" value="Genomic_DNA"/>
</dbReference>
<dbReference type="Proteomes" id="UP001382455">
    <property type="component" value="Unassembled WGS sequence"/>
</dbReference>
<dbReference type="SUPFAM" id="SSF103088">
    <property type="entry name" value="OmpA-like"/>
    <property type="match status" value="1"/>
</dbReference>
<comment type="similarity">
    <text evidence="2">Belongs to the MotB family.</text>
</comment>
<protein>
    <submittedName>
        <fullName evidence="10">Flagellar motor protein MotB</fullName>
    </submittedName>
</protein>
<evidence type="ECO:0000256" key="6">
    <source>
        <dbReference type="ARBA" id="ARBA00023136"/>
    </source>
</evidence>
<organism evidence="10 11">
    <name type="scientific">Pseudoalteromonas spongiae</name>
    <dbReference type="NCBI Taxonomy" id="298657"/>
    <lineage>
        <taxon>Bacteria</taxon>
        <taxon>Pseudomonadati</taxon>
        <taxon>Pseudomonadota</taxon>
        <taxon>Gammaproteobacteria</taxon>
        <taxon>Alteromonadales</taxon>
        <taxon>Pseudoalteromonadaceae</taxon>
        <taxon>Pseudoalteromonas</taxon>
    </lineage>
</organism>
<keyword evidence="4 8" id="KW-0812">Transmembrane</keyword>
<evidence type="ECO:0000256" key="1">
    <source>
        <dbReference type="ARBA" id="ARBA00004162"/>
    </source>
</evidence>
<evidence type="ECO:0000256" key="8">
    <source>
        <dbReference type="SAM" id="Phobius"/>
    </source>
</evidence>
<evidence type="ECO:0000256" key="3">
    <source>
        <dbReference type="ARBA" id="ARBA00022475"/>
    </source>
</evidence>
<keyword evidence="5 8" id="KW-1133">Transmembrane helix</keyword>
<dbReference type="PANTHER" id="PTHR30329">
    <property type="entry name" value="STATOR ELEMENT OF FLAGELLAR MOTOR COMPLEX"/>
    <property type="match status" value="1"/>
</dbReference>
<dbReference type="InterPro" id="IPR050330">
    <property type="entry name" value="Bact_OuterMem_StrucFunc"/>
</dbReference>
<evidence type="ECO:0000259" key="9">
    <source>
        <dbReference type="PROSITE" id="PS51123"/>
    </source>
</evidence>
<dbReference type="InterPro" id="IPR025713">
    <property type="entry name" value="MotB-like_N_dom"/>
</dbReference>
<keyword evidence="11" id="KW-1185">Reference proteome</keyword>
<sequence>MPRFKPFKQTEQNDNTHRWLVSYADYMTLMFALFVVMYAMAIIEEEKFSVLSDTISHVFKTTDQFSKGTGKGVSGEGILTSNEPKVDSQLHGISIVNEEKGPELVDGRGELSNLQQKYLGQPLDALEEELKKAISDEIEAGQAQLEKDMNWLTIELSSSLLFASGSAVATERARTVLRSLLPILNANRNYLRVRGYTDNQPINNEVFRSNWHLSVARATEVLVWLEYLGIIPARMAIEGYGEYSPFSDNNDEQGRQQNRKVVIAISKYALPETDETEITANAKQTTEQAVEKLKQDAEKDDSLKVIELPNGGIRITTREQEQ</sequence>
<accession>A0ABU8EPU3</accession>
<comment type="subcellular location">
    <subcellularLocation>
        <location evidence="1">Cell membrane</location>
        <topology evidence="1">Single-pass membrane protein</topology>
    </subcellularLocation>
</comment>
<gene>
    <name evidence="10" type="ORF">WAE96_04580</name>
</gene>
<evidence type="ECO:0000256" key="2">
    <source>
        <dbReference type="ARBA" id="ARBA00008914"/>
    </source>
</evidence>
<dbReference type="Gene3D" id="3.30.1330.60">
    <property type="entry name" value="OmpA-like domain"/>
    <property type="match status" value="1"/>
</dbReference>
<keyword evidence="10" id="KW-0969">Cilium</keyword>
<dbReference type="Pfam" id="PF13677">
    <property type="entry name" value="MotB_plug"/>
    <property type="match status" value="1"/>
</dbReference>
<evidence type="ECO:0000256" key="4">
    <source>
        <dbReference type="ARBA" id="ARBA00022692"/>
    </source>
</evidence>
<evidence type="ECO:0000313" key="10">
    <source>
        <dbReference type="EMBL" id="MEI4548990.1"/>
    </source>
</evidence>
<dbReference type="CDD" id="cd07185">
    <property type="entry name" value="OmpA_C-like"/>
    <property type="match status" value="1"/>
</dbReference>
<dbReference type="Pfam" id="PF00691">
    <property type="entry name" value="OmpA"/>
    <property type="match status" value="1"/>
</dbReference>
<reference evidence="10 11" key="1">
    <citation type="submission" date="2023-12" db="EMBL/GenBank/DDBJ databases">
        <title>Friends and Foes: Symbiotic and Algicidal bacterial influence on Karenia brevis blooms.</title>
        <authorList>
            <person name="Fei C."/>
            <person name="Mohamed A.R."/>
            <person name="Booker A."/>
            <person name="Arshad M."/>
            <person name="Klass S."/>
            <person name="Ahn S."/>
            <person name="Gilbert P.M."/>
            <person name="Heil C.A."/>
            <person name="Martinez J.M."/>
            <person name="Amin S.A."/>
        </authorList>
    </citation>
    <scope>NUCLEOTIDE SEQUENCE [LARGE SCALE GENOMIC DNA]</scope>
    <source>
        <strain evidence="10 11">CE15</strain>
    </source>
</reference>
<feature type="domain" description="OmpA-like" evidence="9">
    <location>
        <begin position="149"/>
        <end position="269"/>
    </location>
</feature>
<keyword evidence="10" id="KW-0966">Cell projection</keyword>
<dbReference type="PANTHER" id="PTHR30329:SF20">
    <property type="entry name" value="EXPORTED PROTEIN"/>
    <property type="match status" value="1"/>
</dbReference>